<dbReference type="RefSeq" id="WP_105336524.1">
    <property type="nucleotide sequence ID" value="NZ_PUHZ01000016.1"/>
</dbReference>
<proteinExistence type="predicted"/>
<comment type="caution">
    <text evidence="2">The sequence shown here is derived from an EMBL/GenBank/DDBJ whole genome shotgun (WGS) entry which is preliminary data.</text>
</comment>
<dbReference type="Pfam" id="PF09346">
    <property type="entry name" value="SMI1_KNR4"/>
    <property type="match status" value="1"/>
</dbReference>
<name>A0A2S8GM78_9BACT</name>
<evidence type="ECO:0000259" key="1">
    <source>
        <dbReference type="Pfam" id="PF09346"/>
    </source>
</evidence>
<evidence type="ECO:0000313" key="3">
    <source>
        <dbReference type="Proteomes" id="UP000237819"/>
    </source>
</evidence>
<gene>
    <name evidence="2" type="ORF">C5Y93_16460</name>
</gene>
<dbReference type="AlphaFoldDB" id="A0A2S8GM78"/>
<dbReference type="OrthoDB" id="3281078at2"/>
<sequence length="422" mass="46588">MPAPIVEFTDAEQRTLAELQIAVFRNKIILDAQPPITADQLAAVQAKVDGKLSPDLLALWNTSFGGALDYDYDVVFGDHLYSASLRELFYPNSEHYDDLNGWIENEIEVLQEIAEARDEPIPRKTPFVPFGGFEYLERFYVSLLPNEYGSVLVYAQGIPWKGRLNEDSVTITADSLGALFDQLALYQDPFEADPDDYASGTDIVARIAEIEADHPELAAKLKRLLRASIIDWRRIVETTDFANPISPAETQALRLGLANAANHSDLQTIDQLHLHGAPFDVTVTGKQGVLGLAMMLQKHDVVDRLLTLNVDVGDAPVVDATNCSDELLQRLIGKGVRFDEHAIFTAASTGAIDGAIALAQSKQVVDPPALEKMIATAEERAVINERDAAKVESGKLGSYLTAEQYRQRAVKLREFAKRLRSE</sequence>
<reference evidence="2 3" key="1">
    <citation type="submission" date="2018-02" db="EMBL/GenBank/DDBJ databases">
        <title>Comparative genomes isolates from brazilian mangrove.</title>
        <authorList>
            <person name="Araujo J.E."/>
            <person name="Taketani R.G."/>
            <person name="Silva M.C.P."/>
            <person name="Loureco M.V."/>
            <person name="Andreote F.D."/>
        </authorList>
    </citation>
    <scope>NUCLEOTIDE SEQUENCE [LARGE SCALE GENOMIC DNA]</scope>
    <source>
        <strain evidence="2 3">Nap-Phe MGV</strain>
    </source>
</reference>
<protein>
    <recommendedName>
        <fullName evidence="1">Knr4/Smi1-like domain-containing protein</fullName>
    </recommendedName>
</protein>
<dbReference type="EMBL" id="PUHZ01000016">
    <property type="protein sequence ID" value="PQO45124.1"/>
    <property type="molecule type" value="Genomic_DNA"/>
</dbReference>
<dbReference type="InterPro" id="IPR018958">
    <property type="entry name" value="Knr4/Smi1-like_dom"/>
</dbReference>
<feature type="domain" description="Knr4/Smi1-like" evidence="1">
    <location>
        <begin position="35"/>
        <end position="181"/>
    </location>
</feature>
<organism evidence="2 3">
    <name type="scientific">Blastopirellula marina</name>
    <dbReference type="NCBI Taxonomy" id="124"/>
    <lineage>
        <taxon>Bacteria</taxon>
        <taxon>Pseudomonadati</taxon>
        <taxon>Planctomycetota</taxon>
        <taxon>Planctomycetia</taxon>
        <taxon>Pirellulales</taxon>
        <taxon>Pirellulaceae</taxon>
        <taxon>Blastopirellula</taxon>
    </lineage>
</organism>
<evidence type="ECO:0000313" key="2">
    <source>
        <dbReference type="EMBL" id="PQO45124.1"/>
    </source>
</evidence>
<dbReference type="Proteomes" id="UP000237819">
    <property type="component" value="Unassembled WGS sequence"/>
</dbReference>
<accession>A0A2S8GM78</accession>